<evidence type="ECO:0000313" key="2">
    <source>
        <dbReference type="Proteomes" id="UP001596915"/>
    </source>
</evidence>
<dbReference type="EMBL" id="JBHTGL010000002">
    <property type="protein sequence ID" value="MFD0621636.1"/>
    <property type="molecule type" value="Genomic_DNA"/>
</dbReference>
<proteinExistence type="predicted"/>
<dbReference type="InterPro" id="IPR045778">
    <property type="entry name" value="DUF6204"/>
</dbReference>
<evidence type="ECO:0000313" key="1">
    <source>
        <dbReference type="EMBL" id="MFD0621636.1"/>
    </source>
</evidence>
<reference evidence="2" key="1">
    <citation type="journal article" date="2019" name="Int. J. Syst. Evol. Microbiol.">
        <title>The Global Catalogue of Microorganisms (GCM) 10K type strain sequencing project: providing services to taxonomists for standard genome sequencing and annotation.</title>
        <authorList>
            <consortium name="The Broad Institute Genomics Platform"/>
            <consortium name="The Broad Institute Genome Sequencing Center for Infectious Disease"/>
            <person name="Wu L."/>
            <person name="Ma J."/>
        </authorList>
    </citation>
    <scope>NUCLEOTIDE SEQUENCE [LARGE SCALE GENOMIC DNA]</scope>
    <source>
        <strain evidence="2">JCM 12607</strain>
    </source>
</reference>
<dbReference type="Pfam" id="PF19707">
    <property type="entry name" value="DUF6204"/>
    <property type="match status" value="1"/>
</dbReference>
<dbReference type="Proteomes" id="UP001596915">
    <property type="component" value="Unassembled WGS sequence"/>
</dbReference>
<comment type="caution">
    <text evidence="1">The sequence shown here is derived from an EMBL/GenBank/DDBJ whole genome shotgun (WGS) entry which is preliminary data.</text>
</comment>
<keyword evidence="2" id="KW-1185">Reference proteome</keyword>
<accession>A0ABW2WM70</accession>
<gene>
    <name evidence="1" type="ORF">ACFQ2K_01250</name>
</gene>
<protein>
    <submittedName>
        <fullName evidence="1">DUF6204 family protein</fullName>
    </submittedName>
</protein>
<name>A0ABW2WM70_9ACTN</name>
<organism evidence="1 2">
    <name type="scientific">Streptomyces sanglieri</name>
    <dbReference type="NCBI Taxonomy" id="193460"/>
    <lineage>
        <taxon>Bacteria</taxon>
        <taxon>Bacillati</taxon>
        <taxon>Actinomycetota</taxon>
        <taxon>Actinomycetes</taxon>
        <taxon>Kitasatosporales</taxon>
        <taxon>Streptomycetaceae</taxon>
        <taxon>Streptomyces</taxon>
    </lineage>
</organism>
<sequence length="116" mass="13485">MTGRFDELEQLLRTRLLDKQHEHDLQFAAFTEDGTFTYTPTLTRFTFRCRIEADADTAVEADDLAAVEAEVMAIVYLTSEKIPFKHLRTTTTCLDDVKIKRPHPQGRRDQHHVHED</sequence>